<dbReference type="Gene3D" id="1.20.120.1630">
    <property type="match status" value="1"/>
</dbReference>
<evidence type="ECO:0000256" key="1">
    <source>
        <dbReference type="ARBA" id="ARBA00004141"/>
    </source>
</evidence>
<dbReference type="InterPro" id="IPR054851">
    <property type="entry name" value="Isoprenylcys_mtase"/>
</dbReference>
<dbReference type="GO" id="GO:0032259">
    <property type="term" value="P:methylation"/>
    <property type="evidence" value="ECO:0007669"/>
    <property type="project" value="UniProtKB-KW"/>
</dbReference>
<comment type="caution">
    <text evidence="6">The sequence shown here is derived from an EMBL/GenBank/DDBJ whole genome shotgun (WGS) entry which is preliminary data.</text>
</comment>
<keyword evidence="7" id="KW-1185">Reference proteome</keyword>
<evidence type="ECO:0000256" key="2">
    <source>
        <dbReference type="ARBA" id="ARBA00022692"/>
    </source>
</evidence>
<dbReference type="NCBIfam" id="NF040696">
    <property type="entry name" value="isopcys_mtase"/>
    <property type="match status" value="1"/>
</dbReference>
<feature type="transmembrane region" description="Helical" evidence="5">
    <location>
        <begin position="135"/>
        <end position="152"/>
    </location>
</feature>
<gene>
    <name evidence="6" type="ORF">CJ014_05605</name>
</gene>
<feature type="transmembrane region" description="Helical" evidence="5">
    <location>
        <begin position="23"/>
        <end position="39"/>
    </location>
</feature>
<keyword evidence="3 5" id="KW-1133">Transmembrane helix</keyword>
<evidence type="ECO:0000313" key="6">
    <source>
        <dbReference type="EMBL" id="PIP00506.1"/>
    </source>
</evidence>
<dbReference type="GO" id="GO:0004671">
    <property type="term" value="F:protein C-terminal S-isoprenylcysteine carboxyl O-methyltransferase activity"/>
    <property type="evidence" value="ECO:0007669"/>
    <property type="project" value="InterPro"/>
</dbReference>
<evidence type="ECO:0000256" key="4">
    <source>
        <dbReference type="ARBA" id="ARBA00023136"/>
    </source>
</evidence>
<keyword evidence="6" id="KW-0808">Transferase</keyword>
<dbReference type="EMBL" id="NQVN01000002">
    <property type="protein sequence ID" value="PIP00506.1"/>
    <property type="molecule type" value="Genomic_DNA"/>
</dbReference>
<dbReference type="GO" id="GO:0016020">
    <property type="term" value="C:membrane"/>
    <property type="evidence" value="ECO:0007669"/>
    <property type="project" value="UniProtKB-SubCell"/>
</dbReference>
<accession>A0A2G9X0P3</accession>
<evidence type="ECO:0000256" key="3">
    <source>
        <dbReference type="ARBA" id="ARBA00022989"/>
    </source>
</evidence>
<dbReference type="InterPro" id="IPR007269">
    <property type="entry name" value="ICMT_MeTrfase"/>
</dbReference>
<dbReference type="PANTHER" id="PTHR43847:SF1">
    <property type="entry name" value="BLL3993 PROTEIN"/>
    <property type="match status" value="1"/>
</dbReference>
<comment type="subcellular location">
    <subcellularLocation>
        <location evidence="1">Membrane</location>
        <topology evidence="1">Multi-pass membrane protein</topology>
    </subcellularLocation>
</comment>
<sequence length="210" mass="23548">MVLALVLLALALGRWRENGAGALVWLAAFLATVAIRTPYSLRNRHNRIVEASKGPTDMLLLAGMFATMMVLPLLQLATGLFDAANYRLPAWAAWIGALLQIPYLWLFWRSHADLGRNWSPGLEVRESHELVTRGIYARIRHPMYAAIWFSALAQPLLVQNWIAGLPVIPAFAAMWFIRVPNEEAMMRRTFGAAYDAYCATTGRLFPPLRG</sequence>
<dbReference type="InterPro" id="IPR052527">
    <property type="entry name" value="Metal_cation-efflux_comp"/>
</dbReference>
<reference evidence="6 7" key="1">
    <citation type="submission" date="2017-08" db="EMBL/GenBank/DDBJ databases">
        <title>Pleomorphomonas carboxidotrophicus sp. nov., a new mesophilic hydrogenogenic carboxidotroph.</title>
        <authorList>
            <person name="Esquivel-Elizondo S."/>
            <person name="Krajmalnik-Brown R."/>
            <person name="Maldonado J."/>
        </authorList>
    </citation>
    <scope>NUCLEOTIDE SEQUENCE [LARGE SCALE GENOMIC DNA]</scope>
    <source>
        <strain evidence="6 7">SVCO-16</strain>
    </source>
</reference>
<feature type="transmembrane region" description="Helical" evidence="5">
    <location>
        <begin position="59"/>
        <end position="78"/>
    </location>
</feature>
<feature type="transmembrane region" description="Helical" evidence="5">
    <location>
        <begin position="158"/>
        <end position="177"/>
    </location>
</feature>
<keyword evidence="2 5" id="KW-0812">Transmembrane</keyword>
<dbReference type="Pfam" id="PF04140">
    <property type="entry name" value="ICMT"/>
    <property type="match status" value="1"/>
</dbReference>
<keyword evidence="6" id="KW-0489">Methyltransferase</keyword>
<protein>
    <submittedName>
        <fullName evidence="6">Isoprenylcysteine carboxyl methyltransferase</fullName>
    </submittedName>
</protein>
<name>A0A2G9X0P3_9HYPH</name>
<dbReference type="AlphaFoldDB" id="A0A2G9X0P3"/>
<keyword evidence="4 5" id="KW-0472">Membrane</keyword>
<proteinExistence type="predicted"/>
<dbReference type="Proteomes" id="UP000231070">
    <property type="component" value="Unassembled WGS sequence"/>
</dbReference>
<evidence type="ECO:0000313" key="7">
    <source>
        <dbReference type="Proteomes" id="UP000231070"/>
    </source>
</evidence>
<feature type="transmembrane region" description="Helical" evidence="5">
    <location>
        <begin position="90"/>
        <end position="108"/>
    </location>
</feature>
<evidence type="ECO:0000256" key="5">
    <source>
        <dbReference type="SAM" id="Phobius"/>
    </source>
</evidence>
<dbReference type="PANTHER" id="PTHR43847">
    <property type="entry name" value="BLL3993 PROTEIN"/>
    <property type="match status" value="1"/>
</dbReference>
<organism evidence="6 7">
    <name type="scientific">Pleomorphomonas carboxyditropha</name>
    <dbReference type="NCBI Taxonomy" id="2023338"/>
    <lineage>
        <taxon>Bacteria</taxon>
        <taxon>Pseudomonadati</taxon>
        <taxon>Pseudomonadota</taxon>
        <taxon>Alphaproteobacteria</taxon>
        <taxon>Hyphomicrobiales</taxon>
        <taxon>Pleomorphomonadaceae</taxon>
        <taxon>Pleomorphomonas</taxon>
    </lineage>
</organism>
<dbReference type="OrthoDB" id="9816156at2"/>